<accession>A0A0F9SZ34</accession>
<dbReference type="GO" id="GO:0008966">
    <property type="term" value="F:phosphoglucosamine mutase activity"/>
    <property type="evidence" value="ECO:0007669"/>
    <property type="project" value="InterPro"/>
</dbReference>
<dbReference type="PANTHER" id="PTHR43771:SF1">
    <property type="entry name" value="PHOSPHOMANNOMUTASE"/>
    <property type="match status" value="1"/>
</dbReference>
<dbReference type="PRINTS" id="PR00509">
    <property type="entry name" value="PGMPMM"/>
</dbReference>
<evidence type="ECO:0000256" key="2">
    <source>
        <dbReference type="ARBA" id="ARBA00010231"/>
    </source>
</evidence>
<evidence type="ECO:0000259" key="8">
    <source>
        <dbReference type="Pfam" id="PF02878"/>
    </source>
</evidence>
<dbReference type="GO" id="GO:0005975">
    <property type="term" value="P:carbohydrate metabolic process"/>
    <property type="evidence" value="ECO:0007669"/>
    <property type="project" value="InterPro"/>
</dbReference>
<dbReference type="Gene3D" id="3.40.120.10">
    <property type="entry name" value="Alpha-D-Glucose-1,6-Bisphosphate, subunit A, domain 3"/>
    <property type="match status" value="3"/>
</dbReference>
<keyword evidence="3" id="KW-0597">Phosphoprotein</keyword>
<organism evidence="11">
    <name type="scientific">marine sediment metagenome</name>
    <dbReference type="NCBI Taxonomy" id="412755"/>
    <lineage>
        <taxon>unclassified sequences</taxon>
        <taxon>metagenomes</taxon>
        <taxon>ecological metagenomes</taxon>
    </lineage>
</organism>
<evidence type="ECO:0000313" key="11">
    <source>
        <dbReference type="EMBL" id="KKN67857.1"/>
    </source>
</evidence>
<dbReference type="Pfam" id="PF00408">
    <property type="entry name" value="PGM_PMM_IV"/>
    <property type="match status" value="1"/>
</dbReference>
<keyword evidence="4" id="KW-0479">Metal-binding</keyword>
<dbReference type="GO" id="GO:0046872">
    <property type="term" value="F:metal ion binding"/>
    <property type="evidence" value="ECO:0007669"/>
    <property type="project" value="UniProtKB-KW"/>
</dbReference>
<name>A0A0F9SZ34_9ZZZZ</name>
<dbReference type="Gene3D" id="3.30.310.50">
    <property type="entry name" value="Alpha-D-phosphohexomutase, C-terminal domain"/>
    <property type="match status" value="1"/>
</dbReference>
<reference evidence="11" key="1">
    <citation type="journal article" date="2015" name="Nature">
        <title>Complex archaea that bridge the gap between prokaryotes and eukaryotes.</title>
        <authorList>
            <person name="Spang A."/>
            <person name="Saw J.H."/>
            <person name="Jorgensen S.L."/>
            <person name="Zaremba-Niedzwiedzka K."/>
            <person name="Martijn J."/>
            <person name="Lind A.E."/>
            <person name="van Eijk R."/>
            <person name="Schleper C."/>
            <person name="Guy L."/>
            <person name="Ettema T.J."/>
        </authorList>
    </citation>
    <scope>NUCLEOTIDE SEQUENCE</scope>
</reference>
<dbReference type="Pfam" id="PF02879">
    <property type="entry name" value="PGM_PMM_II"/>
    <property type="match status" value="1"/>
</dbReference>
<protein>
    <recommendedName>
        <fullName evidence="12">Phosphoglucosamine mutase</fullName>
    </recommendedName>
</protein>
<feature type="domain" description="Alpha-D-phosphohexomutase alpha/beta/alpha" evidence="9">
    <location>
        <begin position="160"/>
        <end position="257"/>
    </location>
</feature>
<evidence type="ECO:0008006" key="12">
    <source>
        <dbReference type="Google" id="ProtNLM"/>
    </source>
</evidence>
<evidence type="ECO:0000256" key="5">
    <source>
        <dbReference type="ARBA" id="ARBA00022842"/>
    </source>
</evidence>
<evidence type="ECO:0000259" key="7">
    <source>
        <dbReference type="Pfam" id="PF00408"/>
    </source>
</evidence>
<evidence type="ECO:0000256" key="6">
    <source>
        <dbReference type="ARBA" id="ARBA00023235"/>
    </source>
</evidence>
<dbReference type="InterPro" id="IPR036900">
    <property type="entry name" value="A-D-PHexomutase_C_sf"/>
</dbReference>
<dbReference type="InterPro" id="IPR005843">
    <property type="entry name" value="A-D-PHexomutase_C"/>
</dbReference>
<dbReference type="PANTHER" id="PTHR43771">
    <property type="entry name" value="PHOSPHOMANNOMUTASE"/>
    <property type="match status" value="1"/>
</dbReference>
<evidence type="ECO:0000259" key="9">
    <source>
        <dbReference type="Pfam" id="PF02879"/>
    </source>
</evidence>
<proteinExistence type="inferred from homology"/>
<keyword evidence="6" id="KW-0413">Isomerase</keyword>
<dbReference type="Pfam" id="PF02878">
    <property type="entry name" value="PGM_PMM_I"/>
    <property type="match status" value="1"/>
</dbReference>
<dbReference type="SUPFAM" id="SSF55957">
    <property type="entry name" value="Phosphoglucomutase, C-terminal domain"/>
    <property type="match status" value="1"/>
</dbReference>
<evidence type="ECO:0000256" key="4">
    <source>
        <dbReference type="ARBA" id="ARBA00022723"/>
    </source>
</evidence>
<gene>
    <name evidence="11" type="ORF">LCGC14_0457370</name>
</gene>
<comment type="caution">
    <text evidence="11">The sequence shown here is derived from an EMBL/GenBank/DDBJ whole genome shotgun (WGS) entry which is preliminary data.</text>
</comment>
<dbReference type="InterPro" id="IPR016055">
    <property type="entry name" value="A-D-PHexomutase_a/b/a-I/II/III"/>
</dbReference>
<sequence>MTVMFGTSGIRRVFQNYSESDVMFTPQMALDVGLALGTYLKGKGIVVIGKDIRTSALPIEYALISGIVSTGCSVKAVGIVSTSTLAMSLNYLRAGAGVMITASHNTPEYIGLKIWNPSGMGYTPDQETEIERIYNEKAFIEIEWDEIGRITHESDINDIHISDITSRVKFDGSLLNVIVDPGNGASCEIVPRLLSAYNVKIMTINAQMDGKFPGRNSEPSKENLIQLSKFLKSSDKDSIGIALDGDADRVIFLDEDGEIVDPIRLLTLMAKIYLEKYKGTKISEDNIKVVTAINSSSLIEDVLNPLGCEVIRTEVGDIKVAIAIKESGAFVGGETSGTYIWPSAHLGPDAIVTIAKVLRMVVETGKTLRELLKDIPEYPFCETKFRLKEDIPFTEEINKKIIEEMKETLETLGKKITNINHMDGVRFDYNDGWILIRRSGTSPYLRLTGESSVDLESSKVVNDRAKEKMEKLNLI</sequence>
<evidence type="ECO:0000259" key="10">
    <source>
        <dbReference type="Pfam" id="PF02880"/>
    </source>
</evidence>
<comment type="similarity">
    <text evidence="2">Belongs to the phosphohexose mutase family.</text>
</comment>
<dbReference type="InterPro" id="IPR024086">
    <property type="entry name" value="GlmM_arc-type"/>
</dbReference>
<dbReference type="SUPFAM" id="SSF53738">
    <property type="entry name" value="Phosphoglucomutase, first 3 domains"/>
    <property type="match status" value="3"/>
</dbReference>
<dbReference type="Pfam" id="PF02880">
    <property type="entry name" value="PGM_PMM_III"/>
    <property type="match status" value="1"/>
</dbReference>
<dbReference type="InterPro" id="IPR005845">
    <property type="entry name" value="A-D-PHexomutase_a/b/a-II"/>
</dbReference>
<dbReference type="InterPro" id="IPR005841">
    <property type="entry name" value="Alpha-D-phosphohexomutase_SF"/>
</dbReference>
<evidence type="ECO:0000256" key="3">
    <source>
        <dbReference type="ARBA" id="ARBA00022553"/>
    </source>
</evidence>
<dbReference type="InterPro" id="IPR005844">
    <property type="entry name" value="A-D-PHexomutase_a/b/a-I"/>
</dbReference>
<feature type="domain" description="Alpha-D-phosphohexomutase C-terminal" evidence="7">
    <location>
        <begin position="411"/>
        <end position="452"/>
    </location>
</feature>
<dbReference type="CDD" id="cd03087">
    <property type="entry name" value="PGM_like1"/>
    <property type="match status" value="1"/>
</dbReference>
<dbReference type="AlphaFoldDB" id="A0A0F9SZ34"/>
<evidence type="ECO:0000256" key="1">
    <source>
        <dbReference type="ARBA" id="ARBA00001946"/>
    </source>
</evidence>
<comment type="cofactor">
    <cofactor evidence="1">
        <name>Mg(2+)</name>
        <dbReference type="ChEBI" id="CHEBI:18420"/>
    </cofactor>
</comment>
<dbReference type="NCBIfam" id="TIGR03990">
    <property type="entry name" value="Arch_GlmM"/>
    <property type="match status" value="1"/>
</dbReference>
<dbReference type="InterPro" id="IPR005846">
    <property type="entry name" value="A-D-PHexomutase_a/b/a-III"/>
</dbReference>
<keyword evidence="5" id="KW-0460">Magnesium</keyword>
<dbReference type="EMBL" id="LAZR01000464">
    <property type="protein sequence ID" value="KKN67857.1"/>
    <property type="molecule type" value="Genomic_DNA"/>
</dbReference>
<feature type="domain" description="Alpha-D-phosphohexomutase alpha/beta/alpha" evidence="10">
    <location>
        <begin position="265"/>
        <end position="376"/>
    </location>
</feature>
<feature type="domain" description="Alpha-D-phosphohexomutase alpha/beta/alpha" evidence="8">
    <location>
        <begin position="4"/>
        <end position="139"/>
    </location>
</feature>